<dbReference type="GeneID" id="93756863"/>
<dbReference type="PATRIC" id="fig|573.1650.peg.5680"/>
<sequence>MKPSKFSNVPRALLPALLLTIFMSSGSVARSIDEPPIDTFSSNDSRPLKHISELINERDTASAKISEEYAGHPDLDELSNKTSTMLLKTVKQSDIEELNSNIKNLIVILERKNKETDISSAGAELNKLMLKKSEINEALETQTAIEKDALFRSAKLAGHQDMYDVGNEFKELENLKKLSIKLEFYINCIHLFILSVSLILLTALIVYEYTPFKKLLSKLKK</sequence>
<reference evidence="1" key="1">
    <citation type="submission" date="2015-12" db="EMBL/GenBank/DDBJ databases">
        <title>Klebsiella pneumoniae strain KP04 plasmid pKP04VIM, complete sequence.</title>
        <authorList>
            <person name="Li R."/>
            <person name="Lin D."/>
            <person name="Chen C."/>
        </authorList>
    </citation>
    <scope>NUCLEOTIDE SEQUENCE</scope>
    <source>
        <plasmid evidence="1">pKP04VIM</plasmid>
    </source>
</reference>
<name>A0A1B1LQJ9_KLEPN</name>
<proteinExistence type="predicted"/>
<accession>A0A1B1LQJ9</accession>
<organism evidence="1">
    <name type="scientific">Klebsiella pneumoniae</name>
    <dbReference type="NCBI Taxonomy" id="573"/>
    <lineage>
        <taxon>Bacteria</taxon>
        <taxon>Pseudomonadati</taxon>
        <taxon>Pseudomonadota</taxon>
        <taxon>Gammaproteobacteria</taxon>
        <taxon>Enterobacterales</taxon>
        <taxon>Enterobacteriaceae</taxon>
        <taxon>Klebsiella/Raoultella group</taxon>
        <taxon>Klebsiella</taxon>
        <taxon>Klebsiella pneumoniae complex</taxon>
    </lineage>
</organism>
<dbReference type="EMBL" id="KU318421">
    <property type="protein sequence ID" value="ANS55299.1"/>
    <property type="molecule type" value="Genomic_DNA"/>
</dbReference>
<dbReference type="RefSeq" id="WP_017901028.1">
    <property type="nucleotide sequence ID" value="NZ_AP018583.1"/>
</dbReference>
<keyword evidence="1" id="KW-0614">Plasmid</keyword>
<evidence type="ECO:0000313" key="1">
    <source>
        <dbReference type="EMBL" id="ANS55299.1"/>
    </source>
</evidence>
<dbReference type="AlphaFoldDB" id="A0A1B1LQJ9"/>
<geneLocation type="plasmid" evidence="1">
    <name>pKP04VIM</name>
</geneLocation>
<protein>
    <submittedName>
        <fullName evidence="1">Uncharacterized protein</fullName>
    </submittedName>
</protein>